<dbReference type="InterPro" id="IPR045518">
    <property type="entry name" value="2EXR"/>
</dbReference>
<keyword evidence="3" id="KW-1185">Reference proteome</keyword>
<reference evidence="2 3" key="1">
    <citation type="submission" date="2019-06" db="EMBL/GenBank/DDBJ databases">
        <title>Genome Sequence of the Brown Rot Fungal Pathogen Monilinia laxa.</title>
        <authorList>
            <person name="De Miccolis Angelini R.M."/>
            <person name="Landi L."/>
            <person name="Abate D."/>
            <person name="Pollastro S."/>
            <person name="Romanazzi G."/>
            <person name="Faretra F."/>
        </authorList>
    </citation>
    <scope>NUCLEOTIDE SEQUENCE [LARGE SCALE GENOMIC DNA]</scope>
    <source>
        <strain evidence="2 3">Mlax316</strain>
    </source>
</reference>
<name>A0A5N6K9C6_MONLA</name>
<comment type="caution">
    <text evidence="2">The sequence shown here is derived from an EMBL/GenBank/DDBJ whole genome shotgun (WGS) entry which is preliminary data.</text>
</comment>
<protein>
    <recommendedName>
        <fullName evidence="1">2EXR domain-containing protein</fullName>
    </recommendedName>
</protein>
<feature type="domain" description="2EXR" evidence="1">
    <location>
        <begin position="26"/>
        <end position="114"/>
    </location>
</feature>
<gene>
    <name evidence="2" type="ORF">EYC80_001396</name>
</gene>
<dbReference type="Proteomes" id="UP000326757">
    <property type="component" value="Unassembled WGS sequence"/>
</dbReference>
<dbReference type="OrthoDB" id="3473305at2759"/>
<dbReference type="EMBL" id="VIGI01000006">
    <property type="protein sequence ID" value="KAB8299323.1"/>
    <property type="molecule type" value="Genomic_DNA"/>
</dbReference>
<dbReference type="Pfam" id="PF20150">
    <property type="entry name" value="2EXR"/>
    <property type="match status" value="1"/>
</dbReference>
<evidence type="ECO:0000259" key="1">
    <source>
        <dbReference type="Pfam" id="PF20150"/>
    </source>
</evidence>
<evidence type="ECO:0000313" key="2">
    <source>
        <dbReference type="EMBL" id="KAB8299323.1"/>
    </source>
</evidence>
<accession>A0A5N6K9C6</accession>
<evidence type="ECO:0000313" key="3">
    <source>
        <dbReference type="Proteomes" id="UP000326757"/>
    </source>
</evidence>
<dbReference type="AlphaFoldDB" id="A0A5N6K9C6"/>
<sequence length="252" mass="29316">MFQNQHQATHQSQTQVGVNPDDPVSFINLPLELQRKIWKHAAVSRSRVIQLKLCEFVNTYDPRASGMQYQIPYKKYLPEVLLETCSESRDIVKKIYKYTTFLGRPFCYDPDIDVFWVRGIIAFGLAQQLNLGRAEGFAGGLYEQKEQLIIRPYLFRSVALDFAAIKESHKDPITSTGVQDAHYFWPAISYGIPGTKIEKIYIVYSSGDLRDEVDREVEDFIDKLNSLCRPGYMHRWVRMHLEQKNKRETART</sequence>
<organism evidence="2 3">
    <name type="scientific">Monilinia laxa</name>
    <name type="common">Brown rot fungus</name>
    <name type="synonym">Sclerotinia laxa</name>
    <dbReference type="NCBI Taxonomy" id="61186"/>
    <lineage>
        <taxon>Eukaryota</taxon>
        <taxon>Fungi</taxon>
        <taxon>Dikarya</taxon>
        <taxon>Ascomycota</taxon>
        <taxon>Pezizomycotina</taxon>
        <taxon>Leotiomycetes</taxon>
        <taxon>Helotiales</taxon>
        <taxon>Sclerotiniaceae</taxon>
        <taxon>Monilinia</taxon>
    </lineage>
</organism>
<proteinExistence type="predicted"/>